<protein>
    <submittedName>
        <fullName evidence="2">GNAT family N-acetyltransferase</fullName>
    </submittedName>
</protein>
<gene>
    <name evidence="2" type="ORF">NDK43_10145</name>
</gene>
<dbReference type="PROSITE" id="PS51186">
    <property type="entry name" value="GNAT"/>
    <property type="match status" value="1"/>
</dbReference>
<feature type="domain" description="N-acetyltransferase" evidence="1">
    <location>
        <begin position="3"/>
        <end position="121"/>
    </location>
</feature>
<evidence type="ECO:0000313" key="3">
    <source>
        <dbReference type="Proteomes" id="UP001523262"/>
    </source>
</evidence>
<name>A0ABT0W8M7_9BACI</name>
<keyword evidence="3" id="KW-1185">Reference proteome</keyword>
<reference evidence="2 3" key="1">
    <citation type="submission" date="2022-06" db="EMBL/GenBank/DDBJ databases">
        <authorList>
            <person name="Jeon C.O."/>
        </authorList>
    </citation>
    <scope>NUCLEOTIDE SEQUENCE [LARGE SCALE GENOMIC DNA]</scope>
    <source>
        <strain evidence="2 3">KCTC 13943</strain>
    </source>
</reference>
<accession>A0ABT0W8M7</accession>
<dbReference type="InterPro" id="IPR000182">
    <property type="entry name" value="GNAT_dom"/>
</dbReference>
<evidence type="ECO:0000313" key="2">
    <source>
        <dbReference type="EMBL" id="MCM2532680.1"/>
    </source>
</evidence>
<evidence type="ECO:0000259" key="1">
    <source>
        <dbReference type="PROSITE" id="PS51186"/>
    </source>
</evidence>
<dbReference type="Proteomes" id="UP001523262">
    <property type="component" value="Unassembled WGS sequence"/>
</dbReference>
<dbReference type="EMBL" id="JAMQCR010000001">
    <property type="protein sequence ID" value="MCM2532680.1"/>
    <property type="molecule type" value="Genomic_DNA"/>
</dbReference>
<dbReference type="SUPFAM" id="SSF55729">
    <property type="entry name" value="Acyl-CoA N-acyltransferases (Nat)"/>
    <property type="match status" value="1"/>
</dbReference>
<proteinExistence type="predicted"/>
<comment type="caution">
    <text evidence="2">The sequence shown here is derived from an EMBL/GenBank/DDBJ whole genome shotgun (WGS) entry which is preliminary data.</text>
</comment>
<dbReference type="InterPro" id="IPR016181">
    <property type="entry name" value="Acyl_CoA_acyltransferase"/>
</dbReference>
<dbReference type="Gene3D" id="3.40.630.30">
    <property type="match status" value="1"/>
</dbReference>
<dbReference type="Pfam" id="PF00583">
    <property type="entry name" value="Acetyltransf_1"/>
    <property type="match status" value="1"/>
</dbReference>
<dbReference type="CDD" id="cd04301">
    <property type="entry name" value="NAT_SF"/>
    <property type="match status" value="1"/>
</dbReference>
<organism evidence="2 3">
    <name type="scientific">Neobacillus pocheonensis</name>
    <dbReference type="NCBI Taxonomy" id="363869"/>
    <lineage>
        <taxon>Bacteria</taxon>
        <taxon>Bacillati</taxon>
        <taxon>Bacillota</taxon>
        <taxon>Bacilli</taxon>
        <taxon>Bacillales</taxon>
        <taxon>Bacillaceae</taxon>
        <taxon>Neobacillus</taxon>
    </lineage>
</organism>
<sequence>MLIRYKKIHQKIAMGLLSFMPNEKDLQKLQITMNEYVTEQDRQLFLWKEEEGIIGLMGIVEDDNQIQLQHISVNPSHRDQGFGKRMVNALRELYPNTPLLSNENTISFIEKCDLNNPVGAL</sequence>